<gene>
    <name evidence="2" type="ORF">FHU29_002762</name>
</gene>
<dbReference type="AlphaFoldDB" id="A0A839RQS9"/>
<dbReference type="InterPro" id="IPR051265">
    <property type="entry name" value="HIBADH-related_NP60_sf"/>
</dbReference>
<reference evidence="2 3" key="1">
    <citation type="submission" date="2020-08" db="EMBL/GenBank/DDBJ databases">
        <title>Sequencing the genomes of 1000 actinobacteria strains.</title>
        <authorList>
            <person name="Klenk H.-P."/>
        </authorList>
    </citation>
    <scope>NUCLEOTIDE SEQUENCE [LARGE SCALE GENOMIC DNA]</scope>
    <source>
        <strain evidence="2 3">DSM 45258</strain>
    </source>
</reference>
<dbReference type="Gene3D" id="3.40.50.720">
    <property type="entry name" value="NAD(P)-binding Rossmann-like Domain"/>
    <property type="match status" value="1"/>
</dbReference>
<dbReference type="GO" id="GO:0050661">
    <property type="term" value="F:NADP binding"/>
    <property type="evidence" value="ECO:0007669"/>
    <property type="project" value="InterPro"/>
</dbReference>
<comment type="caution">
    <text evidence="2">The sequence shown here is derived from an EMBL/GenBank/DDBJ whole genome shotgun (WGS) entry which is preliminary data.</text>
</comment>
<evidence type="ECO:0000259" key="1">
    <source>
        <dbReference type="Pfam" id="PF03446"/>
    </source>
</evidence>
<evidence type="ECO:0000313" key="2">
    <source>
        <dbReference type="EMBL" id="MBB3038313.1"/>
    </source>
</evidence>
<dbReference type="SUPFAM" id="SSF51735">
    <property type="entry name" value="NAD(P)-binding Rossmann-fold domains"/>
    <property type="match status" value="1"/>
</dbReference>
<sequence>MPEQISAARSAPHESVAVLGLGAMGSALAQAFLRAGHPMTVWNRSSGRSSALADAGAVVADAPSVAATSADLVVLCVFDYAAAEEVVRAAGDALAGKTLVNLSNGTPAQAREMAARAVQAGARYIDGGIMTVPSMVGAKESIILYSGDKGAYTARRETLAALGTPIYLGSDFGLAAAYDIALLSAMYGMFAGARHATELVGEARATTFIRDLLVPFLTAMTGALGGDDSESPWRCRQSH</sequence>
<feature type="domain" description="6-phosphogluconate dehydrogenase NADP-binding" evidence="1">
    <location>
        <begin position="16"/>
        <end position="167"/>
    </location>
</feature>
<name>A0A839RQS9_9ACTN</name>
<keyword evidence="3" id="KW-1185">Reference proteome</keyword>
<accession>A0A839RQS9</accession>
<dbReference type="EMBL" id="JACHWS010000002">
    <property type="protein sequence ID" value="MBB3038313.1"/>
    <property type="molecule type" value="Genomic_DNA"/>
</dbReference>
<dbReference type="InterPro" id="IPR013328">
    <property type="entry name" value="6PGD_dom2"/>
</dbReference>
<dbReference type="Proteomes" id="UP000567922">
    <property type="component" value="Unassembled WGS sequence"/>
</dbReference>
<proteinExistence type="predicted"/>
<evidence type="ECO:0000313" key="3">
    <source>
        <dbReference type="Proteomes" id="UP000567922"/>
    </source>
</evidence>
<dbReference type="Pfam" id="PF03446">
    <property type="entry name" value="NAD_binding_2"/>
    <property type="match status" value="1"/>
</dbReference>
<dbReference type="PANTHER" id="PTHR43580">
    <property type="entry name" value="OXIDOREDUCTASE GLYR1-RELATED"/>
    <property type="match status" value="1"/>
</dbReference>
<dbReference type="PANTHER" id="PTHR43580:SF2">
    <property type="entry name" value="CYTOKINE-LIKE NUCLEAR FACTOR N-PAC"/>
    <property type="match status" value="1"/>
</dbReference>
<protein>
    <submittedName>
        <fullName evidence="2">3-hydroxyisobutyrate dehydrogenase-like beta-hydroxyacid dehydrogenase</fullName>
    </submittedName>
</protein>
<dbReference type="Gene3D" id="1.10.1040.10">
    <property type="entry name" value="N-(1-d-carboxylethyl)-l-norvaline Dehydrogenase, domain 2"/>
    <property type="match status" value="1"/>
</dbReference>
<organism evidence="2 3">
    <name type="scientific">Hoyosella altamirensis</name>
    <dbReference type="NCBI Taxonomy" id="616997"/>
    <lineage>
        <taxon>Bacteria</taxon>
        <taxon>Bacillati</taxon>
        <taxon>Actinomycetota</taxon>
        <taxon>Actinomycetes</taxon>
        <taxon>Mycobacteriales</taxon>
        <taxon>Hoyosellaceae</taxon>
        <taxon>Hoyosella</taxon>
    </lineage>
</organism>
<dbReference type="InterPro" id="IPR006115">
    <property type="entry name" value="6PGDH_NADP-bd"/>
</dbReference>
<dbReference type="RefSeq" id="WP_183377560.1">
    <property type="nucleotide sequence ID" value="NZ_BDDI01000001.1"/>
</dbReference>
<dbReference type="InterPro" id="IPR036291">
    <property type="entry name" value="NAD(P)-bd_dom_sf"/>
</dbReference>